<dbReference type="Pfam" id="PF22091">
    <property type="entry name" value="DUF6941"/>
    <property type="match status" value="1"/>
</dbReference>
<dbReference type="Proteomes" id="UP000694300">
    <property type="component" value="Unassembled WGS sequence"/>
</dbReference>
<sequence>MKLAMSALCDRATVRDNLLNVLGAGITQVALQNLPGPLDVDLGLLFRAEGPDDFNAEHAVVVDVRGEDDQQVAEVSMTWSWAMLPDTQTDAKSLPSPHLPVSVPLRHLPIAATGRYTIRVKLNDEVMDSLDVVVHQDPSRLVAPTPLATS</sequence>
<comment type="caution">
    <text evidence="1">The sequence shown here is derived from an EMBL/GenBank/DDBJ whole genome shotgun (WGS) entry which is preliminary data.</text>
</comment>
<protein>
    <submittedName>
        <fullName evidence="1">Uncharacterized protein</fullName>
    </submittedName>
</protein>
<evidence type="ECO:0000313" key="1">
    <source>
        <dbReference type="EMBL" id="MBW0128055.1"/>
    </source>
</evidence>
<dbReference type="RefSeq" id="WP_218591787.1">
    <property type="nucleotide sequence ID" value="NZ_JADQDE010000114.1"/>
</dbReference>
<accession>A0ABS6U741</accession>
<dbReference type="EMBL" id="JADQDF010000001">
    <property type="protein sequence ID" value="MBW0128055.1"/>
    <property type="molecule type" value="Genomic_DNA"/>
</dbReference>
<organism evidence="1 2">
    <name type="scientific">Pseudonocardia oceani</name>
    <dbReference type="NCBI Taxonomy" id="2792013"/>
    <lineage>
        <taxon>Bacteria</taxon>
        <taxon>Bacillati</taxon>
        <taxon>Actinomycetota</taxon>
        <taxon>Actinomycetes</taxon>
        <taxon>Pseudonocardiales</taxon>
        <taxon>Pseudonocardiaceae</taxon>
        <taxon>Pseudonocardia</taxon>
    </lineage>
</organism>
<dbReference type="InterPro" id="IPR054221">
    <property type="entry name" value="DUF6941"/>
</dbReference>
<proteinExistence type="predicted"/>
<evidence type="ECO:0000313" key="2">
    <source>
        <dbReference type="Proteomes" id="UP000694300"/>
    </source>
</evidence>
<name>A0ABS6U741_9PSEU</name>
<gene>
    <name evidence="1" type="ORF">I4I82_10190</name>
</gene>
<reference evidence="1 2" key="1">
    <citation type="submission" date="2020-11" db="EMBL/GenBank/DDBJ databases">
        <title>Pseudonocardia abyssalis sp. nov. and Pseudonocardia oceani sp. nov., description and phylogenomic analysis of two novel actinomycetes isolated from the deep Southern Ocean.</title>
        <authorList>
            <person name="Parra J."/>
        </authorList>
    </citation>
    <scope>NUCLEOTIDE SEQUENCE [LARGE SCALE GENOMIC DNA]</scope>
    <source>
        <strain evidence="2">KRD185</strain>
    </source>
</reference>
<keyword evidence="2" id="KW-1185">Reference proteome</keyword>